<feature type="transmembrane region" description="Helical" evidence="1">
    <location>
        <begin position="20"/>
        <end position="40"/>
    </location>
</feature>
<evidence type="ECO:0000313" key="3">
    <source>
        <dbReference type="Proteomes" id="UP000719766"/>
    </source>
</evidence>
<proteinExistence type="predicted"/>
<evidence type="ECO:0000313" key="2">
    <source>
        <dbReference type="EMBL" id="KAG1794622.1"/>
    </source>
</evidence>
<feature type="transmembrane region" description="Helical" evidence="1">
    <location>
        <begin position="52"/>
        <end position="70"/>
    </location>
</feature>
<dbReference type="RefSeq" id="XP_041160733.1">
    <property type="nucleotide sequence ID" value="XM_041306517.1"/>
</dbReference>
<keyword evidence="3" id="KW-1185">Reference proteome</keyword>
<keyword evidence="1" id="KW-0812">Transmembrane</keyword>
<reference evidence="2" key="1">
    <citation type="journal article" date="2020" name="New Phytol.">
        <title>Comparative genomics reveals dynamic genome evolution in host specialist ectomycorrhizal fungi.</title>
        <authorList>
            <person name="Lofgren L.A."/>
            <person name="Nguyen N.H."/>
            <person name="Vilgalys R."/>
            <person name="Ruytinx J."/>
            <person name="Liao H.L."/>
            <person name="Branco S."/>
            <person name="Kuo A."/>
            <person name="LaButti K."/>
            <person name="Lipzen A."/>
            <person name="Andreopoulos W."/>
            <person name="Pangilinan J."/>
            <person name="Riley R."/>
            <person name="Hundley H."/>
            <person name="Na H."/>
            <person name="Barry K."/>
            <person name="Grigoriev I.V."/>
            <person name="Stajich J.E."/>
            <person name="Kennedy P.G."/>
        </authorList>
    </citation>
    <scope>NUCLEOTIDE SEQUENCE</scope>
    <source>
        <strain evidence="2">S12</strain>
    </source>
</reference>
<gene>
    <name evidence="2" type="ORF">HD556DRAFT_1442809</name>
</gene>
<keyword evidence="1" id="KW-1133">Transmembrane helix</keyword>
<dbReference type="OrthoDB" id="2676384at2759"/>
<protein>
    <submittedName>
        <fullName evidence="2">Uncharacterized protein</fullName>
    </submittedName>
</protein>
<dbReference type="EMBL" id="JABBWE010000025">
    <property type="protein sequence ID" value="KAG1794622.1"/>
    <property type="molecule type" value="Genomic_DNA"/>
</dbReference>
<sequence length="101" mass="11843">MILTLIRAIQDWRTNTSRLYVILVNHNISYYACGLLANIFTSLLLEYSYHSVLYDFQFMILAILATRMHLHLWRTNRYPHGFTSSLVDIPMSDISFANPML</sequence>
<comment type="caution">
    <text evidence="2">The sequence shown here is derived from an EMBL/GenBank/DDBJ whole genome shotgun (WGS) entry which is preliminary data.</text>
</comment>
<organism evidence="2 3">
    <name type="scientific">Suillus plorans</name>
    <dbReference type="NCBI Taxonomy" id="116603"/>
    <lineage>
        <taxon>Eukaryota</taxon>
        <taxon>Fungi</taxon>
        <taxon>Dikarya</taxon>
        <taxon>Basidiomycota</taxon>
        <taxon>Agaricomycotina</taxon>
        <taxon>Agaricomycetes</taxon>
        <taxon>Agaricomycetidae</taxon>
        <taxon>Boletales</taxon>
        <taxon>Suillineae</taxon>
        <taxon>Suillaceae</taxon>
        <taxon>Suillus</taxon>
    </lineage>
</organism>
<dbReference type="Proteomes" id="UP000719766">
    <property type="component" value="Unassembled WGS sequence"/>
</dbReference>
<dbReference type="AlphaFoldDB" id="A0A9P7AR37"/>
<evidence type="ECO:0000256" key="1">
    <source>
        <dbReference type="SAM" id="Phobius"/>
    </source>
</evidence>
<name>A0A9P7AR37_9AGAM</name>
<accession>A0A9P7AR37</accession>
<keyword evidence="1" id="KW-0472">Membrane</keyword>
<dbReference type="GeneID" id="64600281"/>